<dbReference type="AlphaFoldDB" id="A0A5E4QB85"/>
<accession>A0A5E4QB85</accession>
<sequence length="67" mass="7305">MEFEIAANFSNTIQLSCAIRKQNLFSNEGCLTSSVRQVLTNKYTVIISNNVTGSGEFATTWEQGPGS</sequence>
<gene>
    <name evidence="1" type="ORF">LSINAPIS_LOCUS7213</name>
</gene>
<organism evidence="1 2">
    <name type="scientific">Leptidea sinapis</name>
    <dbReference type="NCBI Taxonomy" id="189913"/>
    <lineage>
        <taxon>Eukaryota</taxon>
        <taxon>Metazoa</taxon>
        <taxon>Ecdysozoa</taxon>
        <taxon>Arthropoda</taxon>
        <taxon>Hexapoda</taxon>
        <taxon>Insecta</taxon>
        <taxon>Pterygota</taxon>
        <taxon>Neoptera</taxon>
        <taxon>Endopterygota</taxon>
        <taxon>Lepidoptera</taxon>
        <taxon>Glossata</taxon>
        <taxon>Ditrysia</taxon>
        <taxon>Papilionoidea</taxon>
        <taxon>Pieridae</taxon>
        <taxon>Dismorphiinae</taxon>
        <taxon>Leptidea</taxon>
    </lineage>
</organism>
<dbReference type="EMBL" id="FZQP02002337">
    <property type="protein sequence ID" value="VVC95516.1"/>
    <property type="molecule type" value="Genomic_DNA"/>
</dbReference>
<evidence type="ECO:0000313" key="2">
    <source>
        <dbReference type="Proteomes" id="UP000324832"/>
    </source>
</evidence>
<protein>
    <submittedName>
        <fullName evidence="1">Uncharacterized protein</fullName>
    </submittedName>
</protein>
<reference evidence="1 2" key="1">
    <citation type="submission" date="2017-07" db="EMBL/GenBank/DDBJ databases">
        <authorList>
            <person name="Talla V."/>
            <person name="Backstrom N."/>
        </authorList>
    </citation>
    <scope>NUCLEOTIDE SEQUENCE [LARGE SCALE GENOMIC DNA]</scope>
</reference>
<keyword evidence="2" id="KW-1185">Reference proteome</keyword>
<proteinExistence type="predicted"/>
<evidence type="ECO:0000313" key="1">
    <source>
        <dbReference type="EMBL" id="VVC95516.1"/>
    </source>
</evidence>
<dbReference type="Proteomes" id="UP000324832">
    <property type="component" value="Unassembled WGS sequence"/>
</dbReference>
<name>A0A5E4QB85_9NEOP</name>